<feature type="transmembrane region" description="Helical" evidence="1">
    <location>
        <begin position="30"/>
        <end position="49"/>
    </location>
</feature>
<evidence type="ECO:0000313" key="3">
    <source>
        <dbReference type="Proteomes" id="UP000275076"/>
    </source>
</evidence>
<accession>A0A3R9QNP9</accession>
<keyword evidence="1" id="KW-0812">Transmembrane</keyword>
<sequence>MRDKTILNVTTALGFVGIMFLFRKGPIKEWFLVYLLKSLLCTFLDVPVVQKKLVKYPKRYFPRAFDSNIVFVYVIFPVFCVFYNQFTYKMNVLKTIPSVFLFSTPMAVVEKWLEKNTRLVEYGKGWDSIYTMLYLTFSFWFVRLFMSGIRWLDRNRKVNEDCFPEQ</sequence>
<feature type="transmembrane region" description="Helical" evidence="1">
    <location>
        <begin position="69"/>
        <end position="85"/>
    </location>
</feature>
<keyword evidence="1" id="KW-1133">Transmembrane helix</keyword>
<comment type="caution">
    <text evidence="2">The sequence shown here is derived from an EMBL/GenBank/DDBJ whole genome shotgun (WGS) entry which is preliminary data.</text>
</comment>
<dbReference type="OrthoDB" id="2622010at2"/>
<dbReference type="EMBL" id="RBVX01000045">
    <property type="protein sequence ID" value="RSL30000.1"/>
    <property type="molecule type" value="Genomic_DNA"/>
</dbReference>
<evidence type="ECO:0000313" key="2">
    <source>
        <dbReference type="EMBL" id="RSL30000.1"/>
    </source>
</evidence>
<dbReference type="Proteomes" id="UP000275076">
    <property type="component" value="Unassembled WGS sequence"/>
</dbReference>
<feature type="transmembrane region" description="Helical" evidence="1">
    <location>
        <begin position="6"/>
        <end position="23"/>
    </location>
</feature>
<keyword evidence="1" id="KW-0472">Membrane</keyword>
<name>A0A3R9QNP9_9BACI</name>
<dbReference type="NCBIfam" id="NF041644">
    <property type="entry name" value="CBO0543_fam"/>
    <property type="match status" value="1"/>
</dbReference>
<keyword evidence="3" id="KW-1185">Reference proteome</keyword>
<feature type="transmembrane region" description="Helical" evidence="1">
    <location>
        <begin position="92"/>
        <end position="109"/>
    </location>
</feature>
<gene>
    <name evidence="2" type="ORF">D7Z54_28265</name>
</gene>
<proteinExistence type="predicted"/>
<dbReference type="AlphaFoldDB" id="A0A3R9QNP9"/>
<feature type="transmembrane region" description="Helical" evidence="1">
    <location>
        <begin position="129"/>
        <end position="146"/>
    </location>
</feature>
<organism evidence="2 3">
    <name type="scientific">Salibacterium salarium</name>
    <dbReference type="NCBI Taxonomy" id="284579"/>
    <lineage>
        <taxon>Bacteria</taxon>
        <taxon>Bacillati</taxon>
        <taxon>Bacillota</taxon>
        <taxon>Bacilli</taxon>
        <taxon>Bacillales</taxon>
        <taxon>Bacillaceae</taxon>
    </lineage>
</organism>
<dbReference type="InterPro" id="IPR048147">
    <property type="entry name" value="CBO0543-like"/>
</dbReference>
<dbReference type="RefSeq" id="WP_125561473.1">
    <property type="nucleotide sequence ID" value="NZ_RBVX01000045.1"/>
</dbReference>
<reference evidence="2 3" key="1">
    <citation type="submission" date="2018-10" db="EMBL/GenBank/DDBJ databases">
        <title>Draft genome sequence of Bacillus salarius IM0101, isolated from a hypersaline soil in Inner Mongolia, China.</title>
        <authorList>
            <person name="Yamprayoonswat W."/>
            <person name="Boonvisut S."/>
            <person name="Jumpathong W."/>
            <person name="Sittihan S."/>
            <person name="Ruangsuj P."/>
            <person name="Wanthongcharoen S."/>
            <person name="Thongpramul N."/>
            <person name="Pimmason S."/>
            <person name="Yu B."/>
            <person name="Yasawong M."/>
        </authorList>
    </citation>
    <scope>NUCLEOTIDE SEQUENCE [LARGE SCALE GENOMIC DNA]</scope>
    <source>
        <strain evidence="2 3">IM0101</strain>
    </source>
</reference>
<protein>
    <submittedName>
        <fullName evidence="2">Uncharacterized protein</fullName>
    </submittedName>
</protein>
<evidence type="ECO:0000256" key="1">
    <source>
        <dbReference type="SAM" id="Phobius"/>
    </source>
</evidence>